<reference evidence="2" key="1">
    <citation type="submission" date="2011-12" db="EMBL/GenBank/DDBJ databases">
        <title>Complete genome sequence of Streptomyces cattleya strain DSM 46488.</title>
        <authorList>
            <person name="Ou H.-Y."/>
            <person name="Li P."/>
            <person name="Zhao C."/>
            <person name="O'Hagan D."/>
            <person name="Deng Z."/>
        </authorList>
    </citation>
    <scope>NUCLEOTIDE SEQUENCE [LARGE SCALE GENOMIC DNA]</scope>
    <source>
        <strain evidence="2">ATCC 35852 / DSM 46488 / JCM 4925 / NBRC 14057 / NRRL 8057</strain>
        <plasmid evidence="2">Plasmid pSCATT</plasmid>
    </source>
</reference>
<evidence type="ECO:0000313" key="1">
    <source>
        <dbReference type="EMBL" id="AEW99129.1"/>
    </source>
</evidence>
<sequence>MLDEAFTALAAAGGTAVVTAVGTDTWGGMRQAVARWFGRGDTVRERAEAERLEQTAALLRATEGTAGAEQERTRQSAWWQSRIESALEELDEAERAWAAVRLRAVLTEHARPDGTATRPRSA</sequence>
<dbReference type="RefSeq" id="WP_014151255.1">
    <property type="nucleotide sequence ID" value="NC_016113.1"/>
</dbReference>
<name>F8JNB1_STREN</name>
<dbReference type="OrthoDB" id="3544267at2"/>
<proteinExistence type="predicted"/>
<dbReference type="KEGG" id="sct:SCAT_p0802"/>
<dbReference type="AlphaFoldDB" id="F8JNB1"/>
<dbReference type="PATRIC" id="fig|1003195.11.peg.775"/>
<keyword evidence="2" id="KW-1185">Reference proteome</keyword>
<accession>F8JNB1</accession>
<dbReference type="KEGG" id="scy:SCATT_p09360"/>
<dbReference type="Proteomes" id="UP000007842">
    <property type="component" value="Plasmid pSCATT"/>
</dbReference>
<dbReference type="HOGENOM" id="CLU_116294_0_0_11"/>
<keyword evidence="1" id="KW-0614">Plasmid</keyword>
<evidence type="ECO:0000313" key="2">
    <source>
        <dbReference type="Proteomes" id="UP000007842"/>
    </source>
</evidence>
<accession>G8XDI3</accession>
<dbReference type="EMBL" id="CP003229">
    <property type="protein sequence ID" value="AEW99129.1"/>
    <property type="molecule type" value="Genomic_DNA"/>
</dbReference>
<gene>
    <name evidence="1" type="ordered locus">SCATT_p09360</name>
</gene>
<geneLocation type="plasmid" evidence="1 2">
    <name>pSCATT</name>
</geneLocation>
<organism evidence="1 2">
    <name type="scientific">Streptantibioticus cattleyicolor (strain ATCC 35852 / DSM 46488 / JCM 4925 / NBRC 14057 / NRRL 8057)</name>
    <name type="common">Streptomyces cattleya</name>
    <dbReference type="NCBI Taxonomy" id="1003195"/>
    <lineage>
        <taxon>Bacteria</taxon>
        <taxon>Bacillati</taxon>
        <taxon>Actinomycetota</taxon>
        <taxon>Actinomycetes</taxon>
        <taxon>Kitasatosporales</taxon>
        <taxon>Streptomycetaceae</taxon>
        <taxon>Streptantibioticus</taxon>
    </lineage>
</organism>
<protein>
    <submittedName>
        <fullName evidence="1">Uncharacterized protein</fullName>
    </submittedName>
</protein>